<sequence>MWAKQTLPNKGPGRRSPAGQGFLNFSTGGTHTHWGFPGKAVLLEYLKLFCAFLLRAVDDGIRGIMTPTLQVPTLELDR</sequence>
<dbReference type="HOGENOM" id="CLU_2622774_0_0_1"/>
<keyword evidence="3" id="KW-1185">Reference proteome</keyword>
<evidence type="ECO:0000313" key="2">
    <source>
        <dbReference type="EMBL" id="KGO64195.1"/>
    </source>
</evidence>
<dbReference type="Proteomes" id="UP000030104">
    <property type="component" value="Unassembled WGS sequence"/>
</dbReference>
<proteinExistence type="predicted"/>
<evidence type="ECO:0000256" key="1">
    <source>
        <dbReference type="SAM" id="MobiDB-lite"/>
    </source>
</evidence>
<name>A0A0A2KIN7_PENIT</name>
<organism evidence="2 3">
    <name type="scientific">Penicillium italicum</name>
    <name type="common">Blue mold</name>
    <dbReference type="NCBI Taxonomy" id="40296"/>
    <lineage>
        <taxon>Eukaryota</taxon>
        <taxon>Fungi</taxon>
        <taxon>Dikarya</taxon>
        <taxon>Ascomycota</taxon>
        <taxon>Pezizomycotina</taxon>
        <taxon>Eurotiomycetes</taxon>
        <taxon>Eurotiomycetidae</taxon>
        <taxon>Eurotiales</taxon>
        <taxon>Aspergillaceae</taxon>
        <taxon>Penicillium</taxon>
    </lineage>
</organism>
<comment type="caution">
    <text evidence="2">The sequence shown here is derived from an EMBL/GenBank/DDBJ whole genome shotgun (WGS) entry which is preliminary data.</text>
</comment>
<dbReference type="EMBL" id="JQGA01001602">
    <property type="protein sequence ID" value="KGO64195.1"/>
    <property type="molecule type" value="Genomic_DNA"/>
</dbReference>
<dbReference type="OrthoDB" id="30336at2759"/>
<dbReference type="AlphaFoldDB" id="A0A0A2KIN7"/>
<reference evidence="2 3" key="1">
    <citation type="journal article" date="2015" name="Mol. Plant Microbe Interact.">
        <title>Genome, transcriptome, and functional analyses of Penicillium expansum provide new insights into secondary metabolism and pathogenicity.</title>
        <authorList>
            <person name="Ballester A.R."/>
            <person name="Marcet-Houben M."/>
            <person name="Levin E."/>
            <person name="Sela N."/>
            <person name="Selma-Lazaro C."/>
            <person name="Carmona L."/>
            <person name="Wisniewski M."/>
            <person name="Droby S."/>
            <person name="Gonzalez-Candelas L."/>
            <person name="Gabaldon T."/>
        </authorList>
    </citation>
    <scope>NUCLEOTIDE SEQUENCE [LARGE SCALE GENOMIC DNA]</scope>
    <source>
        <strain evidence="2 3">PHI-1</strain>
    </source>
</reference>
<evidence type="ECO:0000313" key="3">
    <source>
        <dbReference type="Proteomes" id="UP000030104"/>
    </source>
</evidence>
<feature type="region of interest" description="Disordered" evidence="1">
    <location>
        <begin position="1"/>
        <end position="22"/>
    </location>
</feature>
<gene>
    <name evidence="2" type="ORF">PITC_086910</name>
</gene>
<protein>
    <submittedName>
        <fullName evidence="2">Uncharacterized protein</fullName>
    </submittedName>
</protein>
<accession>A0A0A2KIN7</accession>